<dbReference type="Gene3D" id="3.40.720.10">
    <property type="entry name" value="Alkaline Phosphatase, subunit A"/>
    <property type="match status" value="1"/>
</dbReference>
<dbReference type="GO" id="GO:0046872">
    <property type="term" value="F:metal ion binding"/>
    <property type="evidence" value="ECO:0007669"/>
    <property type="project" value="UniProtKB-KW"/>
</dbReference>
<keyword evidence="1" id="KW-0479">Metal-binding</keyword>
<organism evidence="4">
    <name type="scientific">Bacteroides ovatus</name>
    <dbReference type="NCBI Taxonomy" id="28116"/>
    <lineage>
        <taxon>Bacteria</taxon>
        <taxon>Pseudomonadati</taxon>
        <taxon>Bacteroidota</taxon>
        <taxon>Bacteroidia</taxon>
        <taxon>Bacteroidales</taxon>
        <taxon>Bacteroidaceae</taxon>
        <taxon>Bacteroides</taxon>
    </lineage>
</organism>
<dbReference type="Pfam" id="PF00884">
    <property type="entry name" value="Sulfatase"/>
    <property type="match status" value="1"/>
</dbReference>
<proteinExistence type="predicted"/>
<dbReference type="InterPro" id="IPR000917">
    <property type="entry name" value="Sulfatase_N"/>
</dbReference>
<keyword evidence="2 4" id="KW-0378">Hydrolase</keyword>
<accession>A0A642C1G8</accession>
<evidence type="ECO:0000259" key="3">
    <source>
        <dbReference type="Pfam" id="PF00884"/>
    </source>
</evidence>
<sequence length="274" mass="31784">QQKDKNQPFFLSVAYMSPHDPRSMPDEYMQLYDQSQIQLPPNFMEKHPFDNGELEIRDEILAAIPRRPDEIKKHIREYYAMISHVDKRVGNIIQTLKDNGLYENTIIIFAGDNGLAVGQHGLMGKQNVYEHSVGVPLMIKAAAQHTGKKTADLCYLIDVFPTLCDMLQLPVPQSVDGISLLSSLDGKEPVRDYLYYSYMDNQRGISDGTWKLIEYHVNGKRTTQLFNLKNDPWERNDLSGQKKYEKTIQRLREKMAEEQKRTNDTSVFWNNFSY</sequence>
<dbReference type="GO" id="GO:0005737">
    <property type="term" value="C:cytoplasm"/>
    <property type="evidence" value="ECO:0007669"/>
    <property type="project" value="TreeGrafter"/>
</dbReference>
<comment type="caution">
    <text evidence="4">The sequence shown here is derived from an EMBL/GenBank/DDBJ whole genome shotgun (WGS) entry which is preliminary data.</text>
</comment>
<feature type="domain" description="Sulfatase N-terminal" evidence="3">
    <location>
        <begin position="3"/>
        <end position="167"/>
    </location>
</feature>
<dbReference type="EMBL" id="VWFQ01000202">
    <property type="protein sequence ID" value="KAA4631376.1"/>
    <property type="molecule type" value="Genomic_DNA"/>
</dbReference>
<name>A0A642C1G8_BACOV</name>
<protein>
    <submittedName>
        <fullName evidence="4">Sulfatase-like hydrolase/transferase</fullName>
    </submittedName>
</protein>
<dbReference type="GO" id="GO:0008484">
    <property type="term" value="F:sulfuric ester hydrolase activity"/>
    <property type="evidence" value="ECO:0007669"/>
    <property type="project" value="TreeGrafter"/>
</dbReference>
<evidence type="ECO:0000313" key="4">
    <source>
        <dbReference type="EMBL" id="KAA4631376.1"/>
    </source>
</evidence>
<dbReference type="SUPFAM" id="SSF53649">
    <property type="entry name" value="Alkaline phosphatase-like"/>
    <property type="match status" value="1"/>
</dbReference>
<dbReference type="InterPro" id="IPR017850">
    <property type="entry name" value="Alkaline_phosphatase_core_sf"/>
</dbReference>
<dbReference type="AlphaFoldDB" id="A0A642C1G8"/>
<gene>
    <name evidence="4" type="ORF">F3B52_27815</name>
</gene>
<reference evidence="4" key="1">
    <citation type="journal article" date="2019" name="Nat. Med.">
        <title>A library of human gut bacterial isolates paired with longitudinal multiomics data enables mechanistic microbiome research.</title>
        <authorList>
            <person name="Poyet M."/>
            <person name="Groussin M."/>
            <person name="Gibbons S.M."/>
            <person name="Avila-Pacheco J."/>
            <person name="Jiang X."/>
            <person name="Kearney S.M."/>
            <person name="Perrotta A.R."/>
            <person name="Berdy B."/>
            <person name="Zhao S."/>
            <person name="Lieberman T.D."/>
            <person name="Swanson P.K."/>
            <person name="Smith M."/>
            <person name="Roesemann S."/>
            <person name="Alexander J.E."/>
            <person name="Rich S.A."/>
            <person name="Livny J."/>
            <person name="Vlamakis H."/>
            <person name="Clish C."/>
            <person name="Bullock K."/>
            <person name="Deik A."/>
            <person name="Scott J."/>
            <person name="Pierce K.A."/>
            <person name="Xavier R.J."/>
            <person name="Alm E.J."/>
        </authorList>
    </citation>
    <scope>NUCLEOTIDE SEQUENCE</scope>
    <source>
        <strain evidence="4">BIOML-A16</strain>
    </source>
</reference>
<dbReference type="GO" id="GO:0016740">
    <property type="term" value="F:transferase activity"/>
    <property type="evidence" value="ECO:0007669"/>
    <property type="project" value="UniProtKB-KW"/>
</dbReference>
<evidence type="ECO:0000256" key="1">
    <source>
        <dbReference type="ARBA" id="ARBA00022723"/>
    </source>
</evidence>
<evidence type="ECO:0000256" key="2">
    <source>
        <dbReference type="ARBA" id="ARBA00022801"/>
    </source>
</evidence>
<dbReference type="PANTHER" id="PTHR45953">
    <property type="entry name" value="IDURONATE 2-SULFATASE"/>
    <property type="match status" value="1"/>
</dbReference>
<keyword evidence="4" id="KW-0808">Transferase</keyword>
<dbReference type="PANTHER" id="PTHR45953:SF1">
    <property type="entry name" value="IDURONATE 2-SULFATASE"/>
    <property type="match status" value="1"/>
</dbReference>
<feature type="non-terminal residue" evidence="4">
    <location>
        <position position="1"/>
    </location>
</feature>